<keyword evidence="3" id="KW-1185">Reference proteome</keyword>
<dbReference type="AlphaFoldDB" id="A0A1H9UCF3"/>
<feature type="region of interest" description="Disordered" evidence="1">
    <location>
        <begin position="79"/>
        <end position="99"/>
    </location>
</feature>
<proteinExistence type="predicted"/>
<dbReference type="RefSeq" id="WP_089742639.1">
    <property type="nucleotide sequence ID" value="NZ_FOGL01000017.1"/>
</dbReference>
<feature type="compositionally biased region" description="Basic and acidic residues" evidence="1">
    <location>
        <begin position="88"/>
        <end position="99"/>
    </location>
</feature>
<name>A0A1H9UCF3_9BACI</name>
<dbReference type="Proteomes" id="UP000199687">
    <property type="component" value="Unassembled WGS sequence"/>
</dbReference>
<evidence type="ECO:0000313" key="2">
    <source>
        <dbReference type="EMBL" id="SES07012.1"/>
    </source>
</evidence>
<organism evidence="2 3">
    <name type="scientific">Gracilibacillus ureilyticus</name>
    <dbReference type="NCBI Taxonomy" id="531814"/>
    <lineage>
        <taxon>Bacteria</taxon>
        <taxon>Bacillati</taxon>
        <taxon>Bacillota</taxon>
        <taxon>Bacilli</taxon>
        <taxon>Bacillales</taxon>
        <taxon>Bacillaceae</taxon>
        <taxon>Gracilibacillus</taxon>
    </lineage>
</organism>
<reference evidence="2 3" key="1">
    <citation type="submission" date="2016-10" db="EMBL/GenBank/DDBJ databases">
        <authorList>
            <person name="de Groot N.N."/>
        </authorList>
    </citation>
    <scope>NUCLEOTIDE SEQUENCE [LARGE SCALE GENOMIC DNA]</scope>
    <source>
        <strain evidence="2 3">CGMCC 1.7727</strain>
    </source>
</reference>
<protein>
    <submittedName>
        <fullName evidence="2">Uncharacterized protein</fullName>
    </submittedName>
</protein>
<dbReference type="STRING" id="531814.SAMN04487944_11710"/>
<dbReference type="EMBL" id="FOGL01000017">
    <property type="protein sequence ID" value="SES07012.1"/>
    <property type="molecule type" value="Genomic_DNA"/>
</dbReference>
<accession>A0A1H9UCF3</accession>
<evidence type="ECO:0000256" key="1">
    <source>
        <dbReference type="SAM" id="MobiDB-lite"/>
    </source>
</evidence>
<sequence length="99" mass="11589">MLKYIFNQLQFPILVINDLRSNMVLHALYRSKGAALKDIIELFGYLPFVQYAFEKYCEELNTDVDSYFSPLSLDEVVTTNEELEDDDKEKNAKINGEHY</sequence>
<evidence type="ECO:0000313" key="3">
    <source>
        <dbReference type="Proteomes" id="UP000199687"/>
    </source>
</evidence>
<gene>
    <name evidence="2" type="ORF">SAMN04487944_11710</name>
</gene>